<dbReference type="SUPFAM" id="SSF52343">
    <property type="entry name" value="Ferredoxin reductase-like, C-terminal NADP-linked domain"/>
    <property type="match status" value="1"/>
</dbReference>
<keyword evidence="7" id="KW-0408">Iron</keyword>
<dbReference type="CDD" id="cd00207">
    <property type="entry name" value="fer2"/>
    <property type="match status" value="1"/>
</dbReference>
<dbReference type="SUPFAM" id="SSF63380">
    <property type="entry name" value="Riboflavin synthase domain-like"/>
    <property type="match status" value="1"/>
</dbReference>
<feature type="domain" description="FAD-binding FR-type" evidence="10">
    <location>
        <begin position="55"/>
        <end position="158"/>
    </location>
</feature>
<protein>
    <submittedName>
        <fullName evidence="11">Oxidoreductase, electron transfer component</fullName>
        <ecNumber evidence="11">1.-.-.-</ecNumber>
    </submittedName>
</protein>
<keyword evidence="5" id="KW-0274">FAD</keyword>
<organism evidence="11 12">
    <name type="scientific">Frankia alni (strain DSM 45986 / CECT 9034 / ACN14a)</name>
    <dbReference type="NCBI Taxonomy" id="326424"/>
    <lineage>
        <taxon>Bacteria</taxon>
        <taxon>Bacillati</taxon>
        <taxon>Actinomycetota</taxon>
        <taxon>Actinomycetes</taxon>
        <taxon>Frankiales</taxon>
        <taxon>Frankiaceae</taxon>
        <taxon>Frankia</taxon>
    </lineage>
</organism>
<dbReference type="AlphaFoldDB" id="Q0RBV4"/>
<dbReference type="PANTHER" id="PTHR47354:SF6">
    <property type="entry name" value="NADH OXIDOREDUCTASE HCR"/>
    <property type="match status" value="1"/>
</dbReference>
<dbReference type="PROSITE" id="PS51384">
    <property type="entry name" value="FAD_FR"/>
    <property type="match status" value="1"/>
</dbReference>
<dbReference type="STRING" id="326424.FRAAL6453"/>
<dbReference type="InterPro" id="IPR008333">
    <property type="entry name" value="Cbr1-like_FAD-bd_dom"/>
</dbReference>
<evidence type="ECO:0000256" key="7">
    <source>
        <dbReference type="ARBA" id="ARBA00023004"/>
    </source>
</evidence>
<feature type="domain" description="2Fe-2S ferredoxin-type" evidence="9">
    <location>
        <begin position="298"/>
        <end position="380"/>
    </location>
</feature>
<dbReference type="PANTHER" id="PTHR47354">
    <property type="entry name" value="NADH OXIDOREDUCTASE HCR"/>
    <property type="match status" value="1"/>
</dbReference>
<dbReference type="InterPro" id="IPR012675">
    <property type="entry name" value="Beta-grasp_dom_sf"/>
</dbReference>
<evidence type="ECO:0000256" key="3">
    <source>
        <dbReference type="ARBA" id="ARBA00022714"/>
    </source>
</evidence>
<dbReference type="eggNOG" id="COG1018">
    <property type="taxonomic scope" value="Bacteria"/>
</dbReference>
<keyword evidence="8" id="KW-0411">Iron-sulfur</keyword>
<evidence type="ECO:0000313" key="12">
    <source>
        <dbReference type="Proteomes" id="UP000000657"/>
    </source>
</evidence>
<dbReference type="InterPro" id="IPR039261">
    <property type="entry name" value="FNR_nucleotide-bd"/>
</dbReference>
<evidence type="ECO:0000256" key="6">
    <source>
        <dbReference type="ARBA" id="ARBA00023002"/>
    </source>
</evidence>
<evidence type="ECO:0000313" key="11">
    <source>
        <dbReference type="EMBL" id="CAJ65076.1"/>
    </source>
</evidence>
<dbReference type="EC" id="1.-.-.-" evidence="11"/>
<proteinExistence type="predicted"/>
<keyword evidence="4" id="KW-0479">Metal-binding</keyword>
<dbReference type="Gene3D" id="3.10.20.30">
    <property type="match status" value="1"/>
</dbReference>
<dbReference type="GO" id="GO:0051537">
    <property type="term" value="F:2 iron, 2 sulfur cluster binding"/>
    <property type="evidence" value="ECO:0007669"/>
    <property type="project" value="UniProtKB-KW"/>
</dbReference>
<gene>
    <name evidence="11" type="ordered locus">FRAAL6453</name>
</gene>
<dbReference type="PRINTS" id="PR00410">
    <property type="entry name" value="PHEHYDRXLASE"/>
</dbReference>
<dbReference type="GO" id="GO:0016491">
    <property type="term" value="F:oxidoreductase activity"/>
    <property type="evidence" value="ECO:0007669"/>
    <property type="project" value="UniProtKB-KW"/>
</dbReference>
<dbReference type="SUPFAM" id="SSF54292">
    <property type="entry name" value="2Fe-2S ferredoxin-like"/>
    <property type="match status" value="1"/>
</dbReference>
<evidence type="ECO:0000256" key="2">
    <source>
        <dbReference type="ARBA" id="ARBA00022630"/>
    </source>
</evidence>
<evidence type="ECO:0000256" key="8">
    <source>
        <dbReference type="ARBA" id="ARBA00023014"/>
    </source>
</evidence>
<evidence type="ECO:0000256" key="4">
    <source>
        <dbReference type="ARBA" id="ARBA00022723"/>
    </source>
</evidence>
<dbReference type="Gene3D" id="3.40.50.80">
    <property type="entry name" value="Nucleotide-binding domain of ferredoxin-NADP reductase (FNR) module"/>
    <property type="match status" value="1"/>
</dbReference>
<accession>Q0RBV4</accession>
<dbReference type="InterPro" id="IPR017927">
    <property type="entry name" value="FAD-bd_FR_type"/>
</dbReference>
<keyword evidence="6 11" id="KW-0560">Oxidoreductase</keyword>
<dbReference type="Pfam" id="PF00111">
    <property type="entry name" value="Fer2"/>
    <property type="match status" value="1"/>
</dbReference>
<keyword evidence="2" id="KW-0285">Flavoprotein</keyword>
<dbReference type="InterPro" id="IPR001041">
    <property type="entry name" value="2Fe-2S_ferredoxin-type"/>
</dbReference>
<dbReference type="InterPro" id="IPR001433">
    <property type="entry name" value="OxRdtase_FAD/NAD-bd"/>
</dbReference>
<dbReference type="PROSITE" id="PS51085">
    <property type="entry name" value="2FE2S_FER_2"/>
    <property type="match status" value="1"/>
</dbReference>
<dbReference type="Pfam" id="PF00175">
    <property type="entry name" value="NAD_binding_1"/>
    <property type="match status" value="1"/>
</dbReference>
<dbReference type="Gene3D" id="2.40.30.10">
    <property type="entry name" value="Translation factors"/>
    <property type="match status" value="1"/>
</dbReference>
<dbReference type="KEGG" id="fal:FRAAL6453"/>
<dbReference type="InterPro" id="IPR050415">
    <property type="entry name" value="MRET"/>
</dbReference>
<evidence type="ECO:0000256" key="1">
    <source>
        <dbReference type="ARBA" id="ARBA00001974"/>
    </source>
</evidence>
<dbReference type="Pfam" id="PF00970">
    <property type="entry name" value="FAD_binding_6"/>
    <property type="match status" value="1"/>
</dbReference>
<reference evidence="11 12" key="1">
    <citation type="journal article" date="2007" name="Genome Res.">
        <title>Genome characteristics of facultatively symbiotic Frankia sp. strains reflect host range and host plant biogeography.</title>
        <authorList>
            <person name="Normand P."/>
            <person name="Lapierre P."/>
            <person name="Tisa L.S."/>
            <person name="Gogarten J.P."/>
            <person name="Alloisio N."/>
            <person name="Bagnarol E."/>
            <person name="Bassi C.A."/>
            <person name="Berry A.M."/>
            <person name="Bickhart D.M."/>
            <person name="Choisne N."/>
            <person name="Couloux A."/>
            <person name="Cournoyer B."/>
            <person name="Cruveiller S."/>
            <person name="Daubin V."/>
            <person name="Demange N."/>
            <person name="Francino M.P."/>
            <person name="Goltsman E."/>
            <person name="Huang Y."/>
            <person name="Kopp O.R."/>
            <person name="Labarre L."/>
            <person name="Lapidus A."/>
            <person name="Lavire C."/>
            <person name="Marechal J."/>
            <person name="Martinez M."/>
            <person name="Mastronunzio J.E."/>
            <person name="Mullin B.C."/>
            <person name="Niemann J."/>
            <person name="Pujic P."/>
            <person name="Rawnsley T."/>
            <person name="Rouy Z."/>
            <person name="Schenowitz C."/>
            <person name="Sellstedt A."/>
            <person name="Tavares F."/>
            <person name="Tomkins J.P."/>
            <person name="Vallenet D."/>
            <person name="Valverde C."/>
            <person name="Wall L.G."/>
            <person name="Wang Y."/>
            <person name="Medigue C."/>
            <person name="Benson D.R."/>
        </authorList>
    </citation>
    <scope>NUCLEOTIDE SEQUENCE [LARGE SCALE GENOMIC DNA]</scope>
    <source>
        <strain evidence="12">DSM 45986 / CECT 9034 / ACN14a</strain>
    </source>
</reference>
<dbReference type="Proteomes" id="UP000000657">
    <property type="component" value="Chromosome"/>
</dbReference>
<sequence>MAAGEVIRSMLTFRRKLTKRPMPSVRPMLSAAAGVLTSPLTPDDYRAMVNPLWSRRQLSGRVEEVVPETPDASTVVLRPGHGWRRHLAGQHVGVGVDIDGVWHWRTFSLSSPPGRPDGLVTITVKAAPGGFVSHHVVHRLRPGGIVRLGQPAGRFVLPADLPPRLLFVTAGSGITPVMSMLRDLALTGDRPDILLAHVAPDGPAVIFGDELRRMAARTPGLHLHEHHTRPRPGRRARRPTMADLAAACADLPDRPAWVCGPRGLLDDAEAYWRAAGIADRLRTERFQPVTRPSAEPGGRVRFVRSGRETLADAGTPLLAAGEKADVSMPSGCRMGVCRTCLVRLAGGRVRDLRTGEEHGDPGDVIQTCVSTAVGDVDLDL</sequence>
<dbReference type="HOGENOM" id="CLU_003827_14_2_11"/>
<name>Q0RBV4_FRAAA</name>
<evidence type="ECO:0000259" key="9">
    <source>
        <dbReference type="PROSITE" id="PS51085"/>
    </source>
</evidence>
<dbReference type="CDD" id="cd06216">
    <property type="entry name" value="FNR_iron_sulfur_binding_2"/>
    <property type="match status" value="1"/>
</dbReference>
<evidence type="ECO:0000259" key="10">
    <source>
        <dbReference type="PROSITE" id="PS51384"/>
    </source>
</evidence>
<evidence type="ECO:0000256" key="5">
    <source>
        <dbReference type="ARBA" id="ARBA00022827"/>
    </source>
</evidence>
<keyword evidence="3" id="KW-0001">2Fe-2S</keyword>
<dbReference type="GO" id="GO:0046872">
    <property type="term" value="F:metal ion binding"/>
    <property type="evidence" value="ECO:0007669"/>
    <property type="project" value="UniProtKB-KW"/>
</dbReference>
<dbReference type="InterPro" id="IPR017938">
    <property type="entry name" value="Riboflavin_synthase-like_b-brl"/>
</dbReference>
<keyword evidence="12" id="KW-1185">Reference proteome</keyword>
<dbReference type="EMBL" id="CT573213">
    <property type="protein sequence ID" value="CAJ65076.1"/>
    <property type="molecule type" value="Genomic_DNA"/>
</dbReference>
<dbReference type="InterPro" id="IPR036010">
    <property type="entry name" value="2Fe-2S_ferredoxin-like_sf"/>
</dbReference>
<comment type="cofactor">
    <cofactor evidence="1">
        <name>FAD</name>
        <dbReference type="ChEBI" id="CHEBI:57692"/>
    </cofactor>
</comment>